<accession>A0AAV5SF98</accession>
<dbReference type="EMBL" id="BTSX01000001">
    <property type="protein sequence ID" value="GMS78366.1"/>
    <property type="molecule type" value="Genomic_DNA"/>
</dbReference>
<name>A0AAV5SF98_9BILA</name>
<evidence type="ECO:0000256" key="1">
    <source>
        <dbReference type="SAM" id="MobiDB-lite"/>
    </source>
</evidence>
<sequence length="101" mass="11305">LVILFFLLITHVHAAQESINDAGKQENKGLDSRDGHSGNGTIDNDNEELQKAVNSPPHTDSLTTLHTPVIDNVQIQFHNGQLTTPKFTRFNVTLYSRPNWD</sequence>
<evidence type="ECO:0000313" key="2">
    <source>
        <dbReference type="EMBL" id="GMS78366.1"/>
    </source>
</evidence>
<reference evidence="2" key="1">
    <citation type="submission" date="2023-10" db="EMBL/GenBank/DDBJ databases">
        <title>Genome assembly of Pristionchus species.</title>
        <authorList>
            <person name="Yoshida K."/>
            <person name="Sommer R.J."/>
        </authorList>
    </citation>
    <scope>NUCLEOTIDE SEQUENCE</scope>
    <source>
        <strain evidence="2">RS0144</strain>
    </source>
</reference>
<feature type="compositionally biased region" description="Basic and acidic residues" evidence="1">
    <location>
        <begin position="23"/>
        <end position="36"/>
    </location>
</feature>
<gene>
    <name evidence="2" type="ORF">PENTCL1PPCAC_541</name>
</gene>
<keyword evidence="3" id="KW-1185">Reference proteome</keyword>
<feature type="non-terminal residue" evidence="2">
    <location>
        <position position="1"/>
    </location>
</feature>
<organism evidence="2 3">
    <name type="scientific">Pristionchus entomophagus</name>
    <dbReference type="NCBI Taxonomy" id="358040"/>
    <lineage>
        <taxon>Eukaryota</taxon>
        <taxon>Metazoa</taxon>
        <taxon>Ecdysozoa</taxon>
        <taxon>Nematoda</taxon>
        <taxon>Chromadorea</taxon>
        <taxon>Rhabditida</taxon>
        <taxon>Rhabditina</taxon>
        <taxon>Diplogasteromorpha</taxon>
        <taxon>Diplogasteroidea</taxon>
        <taxon>Neodiplogasteridae</taxon>
        <taxon>Pristionchus</taxon>
    </lineage>
</organism>
<proteinExistence type="predicted"/>
<comment type="caution">
    <text evidence="2">The sequence shown here is derived from an EMBL/GenBank/DDBJ whole genome shotgun (WGS) entry which is preliminary data.</text>
</comment>
<feature type="compositionally biased region" description="Polar residues" evidence="1">
    <location>
        <begin position="52"/>
        <end position="64"/>
    </location>
</feature>
<dbReference type="AlphaFoldDB" id="A0AAV5SF98"/>
<dbReference type="Proteomes" id="UP001432027">
    <property type="component" value="Unassembled WGS sequence"/>
</dbReference>
<protein>
    <submittedName>
        <fullName evidence="2">Uncharacterized protein</fullName>
    </submittedName>
</protein>
<feature type="non-terminal residue" evidence="2">
    <location>
        <position position="101"/>
    </location>
</feature>
<feature type="region of interest" description="Disordered" evidence="1">
    <location>
        <begin position="17"/>
        <end position="64"/>
    </location>
</feature>
<evidence type="ECO:0000313" key="3">
    <source>
        <dbReference type="Proteomes" id="UP001432027"/>
    </source>
</evidence>